<dbReference type="Proteomes" id="UP000593571">
    <property type="component" value="Unassembled WGS sequence"/>
</dbReference>
<evidence type="ECO:0000313" key="2">
    <source>
        <dbReference type="Proteomes" id="UP000593571"/>
    </source>
</evidence>
<proteinExistence type="predicted"/>
<sequence length="138" mass="15617">MYAISHSEIFLQCSSTHFTPVQYEGCLGFPKVKEKILPCHKKCCIKQHFFPSPSAEEDFFCHFQIQLFTKVLALHNSLLYAEFLIHTLLLMPTGYPNFPDGIKTQSPWHPGNSAPQECSWYQVMLSSLGLCSCLGGDL</sequence>
<organism evidence="1 2">
    <name type="scientific">Rousettus aegyptiacus</name>
    <name type="common">Egyptian fruit bat</name>
    <name type="synonym">Pteropus aegyptiacus</name>
    <dbReference type="NCBI Taxonomy" id="9407"/>
    <lineage>
        <taxon>Eukaryota</taxon>
        <taxon>Metazoa</taxon>
        <taxon>Chordata</taxon>
        <taxon>Craniata</taxon>
        <taxon>Vertebrata</taxon>
        <taxon>Euteleostomi</taxon>
        <taxon>Mammalia</taxon>
        <taxon>Eutheria</taxon>
        <taxon>Laurasiatheria</taxon>
        <taxon>Chiroptera</taxon>
        <taxon>Yinpterochiroptera</taxon>
        <taxon>Pteropodoidea</taxon>
        <taxon>Pteropodidae</taxon>
        <taxon>Rousettinae</taxon>
        <taxon>Rousettus</taxon>
    </lineage>
</organism>
<protein>
    <submittedName>
        <fullName evidence="1">Uncharacterized protein</fullName>
    </submittedName>
</protein>
<gene>
    <name evidence="1" type="ORF">HJG63_008623</name>
</gene>
<dbReference type="EMBL" id="JACASE010000012">
    <property type="protein sequence ID" value="KAF6422826.1"/>
    <property type="molecule type" value="Genomic_DNA"/>
</dbReference>
<comment type="caution">
    <text evidence="1">The sequence shown here is derived from an EMBL/GenBank/DDBJ whole genome shotgun (WGS) entry which is preliminary data.</text>
</comment>
<keyword evidence="2" id="KW-1185">Reference proteome</keyword>
<evidence type="ECO:0000313" key="1">
    <source>
        <dbReference type="EMBL" id="KAF6422826.1"/>
    </source>
</evidence>
<name>A0A7J8DIH8_ROUAE</name>
<accession>A0A7J8DIH8</accession>
<dbReference type="AlphaFoldDB" id="A0A7J8DIH8"/>
<reference evidence="1 2" key="1">
    <citation type="journal article" date="2020" name="Nature">
        <title>Six reference-quality genomes reveal evolution of bat adaptations.</title>
        <authorList>
            <person name="Jebb D."/>
            <person name="Huang Z."/>
            <person name="Pippel M."/>
            <person name="Hughes G.M."/>
            <person name="Lavrichenko K."/>
            <person name="Devanna P."/>
            <person name="Winkler S."/>
            <person name="Jermiin L.S."/>
            <person name="Skirmuntt E.C."/>
            <person name="Katzourakis A."/>
            <person name="Burkitt-Gray L."/>
            <person name="Ray D.A."/>
            <person name="Sullivan K.A.M."/>
            <person name="Roscito J.G."/>
            <person name="Kirilenko B.M."/>
            <person name="Davalos L.M."/>
            <person name="Corthals A.P."/>
            <person name="Power M.L."/>
            <person name="Jones G."/>
            <person name="Ransome R.D."/>
            <person name="Dechmann D.K.N."/>
            <person name="Locatelli A.G."/>
            <person name="Puechmaille S.J."/>
            <person name="Fedrigo O."/>
            <person name="Jarvis E.D."/>
            <person name="Hiller M."/>
            <person name="Vernes S.C."/>
            <person name="Myers E.W."/>
            <person name="Teeling E.C."/>
        </authorList>
    </citation>
    <scope>NUCLEOTIDE SEQUENCE [LARGE SCALE GENOMIC DNA]</scope>
    <source>
        <strain evidence="1">MRouAeg1</strain>
        <tissue evidence="1">Muscle</tissue>
    </source>
</reference>